<keyword evidence="10" id="KW-1185">Reference proteome</keyword>
<dbReference type="InterPro" id="IPR038765">
    <property type="entry name" value="Papain-like_cys_pep_sf"/>
</dbReference>
<keyword evidence="5" id="KW-0833">Ubl conjugation pathway</keyword>
<dbReference type="PANTHER" id="PTHR24006">
    <property type="entry name" value="UBIQUITIN CARBOXYL-TERMINAL HYDROLASE"/>
    <property type="match status" value="1"/>
</dbReference>
<dbReference type="EMBL" id="JAKJXO020000008">
    <property type="protein sequence ID" value="KAL1601432.1"/>
    <property type="molecule type" value="Genomic_DNA"/>
</dbReference>
<proteinExistence type="inferred from homology"/>
<gene>
    <name evidence="9" type="ORF">SLS60_006345</name>
</gene>
<comment type="catalytic activity">
    <reaction evidence="1">
        <text>Thiol-dependent hydrolysis of ester, thioester, amide, peptide and isopeptide bonds formed by the C-terminal Gly of ubiquitin (a 76-residue protein attached to proteins as an intracellular targeting signal).</text>
        <dbReference type="EC" id="3.4.19.12"/>
    </reaction>
</comment>
<dbReference type="Pfam" id="PF00443">
    <property type="entry name" value="UCH"/>
    <property type="match status" value="1"/>
</dbReference>
<dbReference type="InterPro" id="IPR001394">
    <property type="entry name" value="Peptidase_C19_UCH"/>
</dbReference>
<dbReference type="Proteomes" id="UP001521785">
    <property type="component" value="Unassembled WGS sequence"/>
</dbReference>
<dbReference type="InterPro" id="IPR050164">
    <property type="entry name" value="Peptidase_C19"/>
</dbReference>
<sequence length="379" mass="43053">MDPDVPLSKQSATKSPALCKDWLPLSLDGSRRPRANHHPRGIENPHNHCYINSVLQTFMHMPIFLNWIRTHTQDATCGENCVKCNMKGLVGDYWGPLPPAQPIREANDHLVGIKTAAWDSGVFEEYFQDDANNFYEFFLLSGEHGLAAGDSEWKKQFDAIFGVEIVPFDTCAECGVERKRFVEPVTGLIVPLPQDMPNSLVDAIHHAFAVEPLEEYHCETPRCHRMRRTKYKGKDGPPQSRRKVLRKAPRVLKIRLLIAQEGTGTKRFDTLAIDEHLDLGQYQEIEAPLTYQLSTIVSHSGESLIAGHYIASVRGPGNFYNISDDHWVERISDQQFVANPQRNRRTEGEGYEVYTLTYIMDEQAPAVEAPTKRMLKELL</sequence>
<keyword evidence="4" id="KW-0645">Protease</keyword>
<accession>A0ABR3RAP1</accession>
<evidence type="ECO:0000256" key="4">
    <source>
        <dbReference type="ARBA" id="ARBA00022670"/>
    </source>
</evidence>
<keyword evidence="6" id="KW-0378">Hydrolase</keyword>
<evidence type="ECO:0000256" key="2">
    <source>
        <dbReference type="ARBA" id="ARBA00009085"/>
    </source>
</evidence>
<evidence type="ECO:0000313" key="10">
    <source>
        <dbReference type="Proteomes" id="UP001521785"/>
    </source>
</evidence>
<evidence type="ECO:0000256" key="7">
    <source>
        <dbReference type="ARBA" id="ARBA00022807"/>
    </source>
</evidence>
<evidence type="ECO:0000313" key="9">
    <source>
        <dbReference type="EMBL" id="KAL1601432.1"/>
    </source>
</evidence>
<dbReference type="PROSITE" id="PS50235">
    <property type="entry name" value="USP_3"/>
    <property type="match status" value="1"/>
</dbReference>
<evidence type="ECO:0000259" key="8">
    <source>
        <dbReference type="PROSITE" id="PS50235"/>
    </source>
</evidence>
<name>A0ABR3RAP1_9PLEO</name>
<comment type="caution">
    <text evidence="9">The sequence shown here is derived from an EMBL/GenBank/DDBJ whole genome shotgun (WGS) entry which is preliminary data.</text>
</comment>
<evidence type="ECO:0000256" key="3">
    <source>
        <dbReference type="ARBA" id="ARBA00012759"/>
    </source>
</evidence>
<keyword evidence="7" id="KW-0788">Thiol protease</keyword>
<dbReference type="SUPFAM" id="SSF54001">
    <property type="entry name" value="Cysteine proteinases"/>
    <property type="match status" value="1"/>
</dbReference>
<reference evidence="9 10" key="1">
    <citation type="submission" date="2024-02" db="EMBL/GenBank/DDBJ databases">
        <title>De novo assembly and annotation of 12 fungi associated with fruit tree decline syndrome in Ontario, Canada.</title>
        <authorList>
            <person name="Sulman M."/>
            <person name="Ellouze W."/>
            <person name="Ilyukhin E."/>
        </authorList>
    </citation>
    <scope>NUCLEOTIDE SEQUENCE [LARGE SCALE GENOMIC DNA]</scope>
    <source>
        <strain evidence="9 10">M42-189</strain>
    </source>
</reference>
<dbReference type="InterPro" id="IPR028889">
    <property type="entry name" value="USP"/>
</dbReference>
<evidence type="ECO:0000256" key="5">
    <source>
        <dbReference type="ARBA" id="ARBA00022786"/>
    </source>
</evidence>
<protein>
    <recommendedName>
        <fullName evidence="3">ubiquitinyl hydrolase 1</fullName>
        <ecNumber evidence="3">3.4.19.12</ecNumber>
    </recommendedName>
</protein>
<dbReference type="PANTHER" id="PTHR24006:SF758">
    <property type="entry name" value="UBIQUITIN CARBOXYL-TERMINAL HYDROLASE 36"/>
    <property type="match status" value="1"/>
</dbReference>
<feature type="domain" description="USP" evidence="8">
    <location>
        <begin position="40"/>
        <end position="361"/>
    </location>
</feature>
<dbReference type="Gene3D" id="3.90.70.10">
    <property type="entry name" value="Cysteine proteinases"/>
    <property type="match status" value="1"/>
</dbReference>
<comment type="similarity">
    <text evidence="2">Belongs to the peptidase C19 family.</text>
</comment>
<evidence type="ECO:0000256" key="1">
    <source>
        <dbReference type="ARBA" id="ARBA00000707"/>
    </source>
</evidence>
<dbReference type="EC" id="3.4.19.12" evidence="3"/>
<evidence type="ECO:0000256" key="6">
    <source>
        <dbReference type="ARBA" id="ARBA00022801"/>
    </source>
</evidence>
<organism evidence="9 10">
    <name type="scientific">Paraconiothyrium brasiliense</name>
    <dbReference type="NCBI Taxonomy" id="300254"/>
    <lineage>
        <taxon>Eukaryota</taxon>
        <taxon>Fungi</taxon>
        <taxon>Dikarya</taxon>
        <taxon>Ascomycota</taxon>
        <taxon>Pezizomycotina</taxon>
        <taxon>Dothideomycetes</taxon>
        <taxon>Pleosporomycetidae</taxon>
        <taxon>Pleosporales</taxon>
        <taxon>Massarineae</taxon>
        <taxon>Didymosphaeriaceae</taxon>
        <taxon>Paraconiothyrium</taxon>
    </lineage>
</organism>